<evidence type="ECO:0000313" key="2">
    <source>
        <dbReference type="EMBL" id="WWD08031.1"/>
    </source>
</evidence>
<gene>
    <name evidence="2" type="ORF">V865_006141</name>
</gene>
<keyword evidence="3" id="KW-1185">Reference proteome</keyword>
<feature type="compositionally biased region" description="Basic and acidic residues" evidence="1">
    <location>
        <begin position="40"/>
        <end position="68"/>
    </location>
</feature>
<evidence type="ECO:0000313" key="3">
    <source>
        <dbReference type="Proteomes" id="UP001358614"/>
    </source>
</evidence>
<feature type="region of interest" description="Disordered" evidence="1">
    <location>
        <begin position="20"/>
        <end position="151"/>
    </location>
</feature>
<feature type="region of interest" description="Disordered" evidence="1">
    <location>
        <begin position="309"/>
        <end position="375"/>
    </location>
</feature>
<feature type="compositionally biased region" description="Polar residues" evidence="1">
    <location>
        <begin position="69"/>
        <end position="78"/>
    </location>
</feature>
<dbReference type="AlphaFoldDB" id="A0AAX4KNK7"/>
<dbReference type="EMBL" id="CP144089">
    <property type="protein sequence ID" value="WWD08031.1"/>
    <property type="molecule type" value="Genomic_DNA"/>
</dbReference>
<accession>A0AAX4KNK7</accession>
<feature type="compositionally biased region" description="Polar residues" evidence="1">
    <location>
        <begin position="234"/>
        <end position="260"/>
    </location>
</feature>
<feature type="compositionally biased region" description="Polar residues" evidence="1">
    <location>
        <begin position="212"/>
        <end position="227"/>
    </location>
</feature>
<dbReference type="Proteomes" id="UP001358614">
    <property type="component" value="Chromosome 1"/>
</dbReference>
<dbReference type="RefSeq" id="XP_066085998.1">
    <property type="nucleotide sequence ID" value="XM_066229901.1"/>
</dbReference>
<evidence type="ECO:0008006" key="4">
    <source>
        <dbReference type="Google" id="ProtNLM"/>
    </source>
</evidence>
<organism evidence="2 3">
    <name type="scientific">Kwoniella europaea PYCC6329</name>
    <dbReference type="NCBI Taxonomy" id="1423913"/>
    <lineage>
        <taxon>Eukaryota</taxon>
        <taxon>Fungi</taxon>
        <taxon>Dikarya</taxon>
        <taxon>Basidiomycota</taxon>
        <taxon>Agaricomycotina</taxon>
        <taxon>Tremellomycetes</taxon>
        <taxon>Tremellales</taxon>
        <taxon>Cryptococcaceae</taxon>
        <taxon>Kwoniella</taxon>
    </lineage>
</organism>
<evidence type="ECO:0000256" key="1">
    <source>
        <dbReference type="SAM" id="MobiDB-lite"/>
    </source>
</evidence>
<reference evidence="2 3" key="1">
    <citation type="submission" date="2024-01" db="EMBL/GenBank/DDBJ databases">
        <title>Comparative genomics of Cryptococcus and Kwoniella reveals pathogenesis evolution and contrasting modes of karyotype evolution via chromosome fusion or intercentromeric recombination.</title>
        <authorList>
            <person name="Coelho M.A."/>
            <person name="David-Palma M."/>
            <person name="Shea T."/>
            <person name="Bowers K."/>
            <person name="McGinley-Smith S."/>
            <person name="Mohammad A.W."/>
            <person name="Gnirke A."/>
            <person name="Yurkov A.M."/>
            <person name="Nowrousian M."/>
            <person name="Sun S."/>
            <person name="Cuomo C.A."/>
            <person name="Heitman J."/>
        </authorList>
    </citation>
    <scope>NUCLEOTIDE SEQUENCE [LARGE SCALE GENOMIC DNA]</scope>
    <source>
        <strain evidence="2 3">PYCC6329</strain>
    </source>
</reference>
<dbReference type="KEGG" id="ker:91104942"/>
<dbReference type="GeneID" id="91104942"/>
<proteinExistence type="predicted"/>
<feature type="compositionally biased region" description="Polar residues" evidence="1">
    <location>
        <begin position="326"/>
        <end position="358"/>
    </location>
</feature>
<sequence>MSSSDGQYKVTMRNLAAAMRAQDEIAHPERSGGTARKRRITAESREVRTRDAKINAARYTHDMRRQNEAGRQTTQSAQDAGATNVGAPPDVEDTESWARDSTTLAGTETPPSEDEDGSNTPLEGSVLPSETEPISEDGSHAGTEATPPHFEDSNTFLEEFAQRSDHGFESGPDAGFLQGPGPHRFDIGNNNYYIGHIINNFFGRARAPVPSGSPTQGVRTQINNTFESPRDPASTGSTARRNASANCTTMPQQSTNSRPSEPSAAPDTSFRSVFGQALRNRTEQLLADRGAQETGKNTYYTEHIGGNATVQMGTRNGETGVFWGSGSHTADQGSSRPGTATQPSGDTAMTDASSSPTARGNYRRPAVEEGSDNGA</sequence>
<name>A0AAX4KNK7_9TREE</name>
<feature type="region of interest" description="Disordered" evidence="1">
    <location>
        <begin position="208"/>
        <end position="268"/>
    </location>
</feature>
<feature type="compositionally biased region" description="Polar residues" evidence="1">
    <location>
        <begin position="99"/>
        <end position="110"/>
    </location>
</feature>
<protein>
    <recommendedName>
        <fullName evidence="4">BZIP domain-containing protein</fullName>
    </recommendedName>
</protein>
<feature type="compositionally biased region" description="Basic and acidic residues" evidence="1">
    <location>
        <begin position="21"/>
        <end position="30"/>
    </location>
</feature>